<accession>A0AC34RJX0</accession>
<proteinExistence type="predicted"/>
<protein>
    <submittedName>
        <fullName evidence="2">ETS domain-containing protein</fullName>
    </submittedName>
</protein>
<reference evidence="2" key="1">
    <citation type="submission" date="2022-11" db="UniProtKB">
        <authorList>
            <consortium name="WormBaseParasite"/>
        </authorList>
    </citation>
    <scope>IDENTIFICATION</scope>
</reference>
<sequence>MASYFHQNMEYDPENQWFELHQQYFEPKSNPAQENQLCINNNSSFSTNFQSSVQNYDQKYFQAETVQKVPGAIHLWQFLLELLMDDQNAKIIKWTGNAVYEFKILDPENVAKKWGIRKNKPNMTYEKLSRGLRYYYDRHILQKTYRKKYVYRFTCDIDAYLKAPLSVKPLQEKDPGCFNWQT</sequence>
<dbReference type="Proteomes" id="UP000887576">
    <property type="component" value="Unplaced"/>
</dbReference>
<name>A0AC34RJX0_9BILA</name>
<evidence type="ECO:0000313" key="1">
    <source>
        <dbReference type="Proteomes" id="UP000887576"/>
    </source>
</evidence>
<evidence type="ECO:0000313" key="2">
    <source>
        <dbReference type="WBParaSite" id="JU765_v2.g7431.t1"/>
    </source>
</evidence>
<organism evidence="1 2">
    <name type="scientific">Panagrolaimus sp. JU765</name>
    <dbReference type="NCBI Taxonomy" id="591449"/>
    <lineage>
        <taxon>Eukaryota</taxon>
        <taxon>Metazoa</taxon>
        <taxon>Ecdysozoa</taxon>
        <taxon>Nematoda</taxon>
        <taxon>Chromadorea</taxon>
        <taxon>Rhabditida</taxon>
        <taxon>Tylenchina</taxon>
        <taxon>Panagrolaimomorpha</taxon>
        <taxon>Panagrolaimoidea</taxon>
        <taxon>Panagrolaimidae</taxon>
        <taxon>Panagrolaimus</taxon>
    </lineage>
</organism>
<dbReference type="WBParaSite" id="JU765_v2.g7431.t1">
    <property type="protein sequence ID" value="JU765_v2.g7431.t1"/>
    <property type="gene ID" value="JU765_v2.g7431"/>
</dbReference>